<dbReference type="GO" id="GO:0031956">
    <property type="term" value="F:medium-chain fatty acid-CoA ligase activity"/>
    <property type="evidence" value="ECO:0007669"/>
    <property type="project" value="TreeGrafter"/>
</dbReference>
<keyword evidence="2" id="KW-0436">Ligase</keyword>
<dbReference type="SUPFAM" id="SSF56801">
    <property type="entry name" value="Acetyl-CoA synthetase-like"/>
    <property type="match status" value="1"/>
</dbReference>
<dbReference type="PROSITE" id="PS00455">
    <property type="entry name" value="AMP_BINDING"/>
    <property type="match status" value="1"/>
</dbReference>
<reference evidence="4 5" key="1">
    <citation type="submission" date="2017-12" db="EMBL/GenBank/DDBJ databases">
        <authorList>
            <person name="Levesque S."/>
        </authorList>
    </citation>
    <scope>NUCLEOTIDE SEQUENCE [LARGE SCALE GENOMIC DNA]</scope>
    <source>
        <strain evidence="4 5">SMQ-1420</strain>
    </source>
</reference>
<proteinExistence type="inferred from homology"/>
<accession>A0A3T0DSU0</accession>
<dbReference type="InterPro" id="IPR020845">
    <property type="entry name" value="AMP-binding_CS"/>
</dbReference>
<name>A0A3T0DSU0_BREAU</name>
<evidence type="ECO:0000259" key="3">
    <source>
        <dbReference type="Pfam" id="PF00501"/>
    </source>
</evidence>
<dbReference type="Pfam" id="PF00501">
    <property type="entry name" value="AMP-binding"/>
    <property type="match status" value="1"/>
</dbReference>
<organism evidence="4 5">
    <name type="scientific">Brevibacterium aurantiacum</name>
    <dbReference type="NCBI Taxonomy" id="273384"/>
    <lineage>
        <taxon>Bacteria</taxon>
        <taxon>Bacillati</taxon>
        <taxon>Actinomycetota</taxon>
        <taxon>Actinomycetes</taxon>
        <taxon>Micrococcales</taxon>
        <taxon>Brevibacteriaceae</taxon>
        <taxon>Brevibacterium</taxon>
    </lineage>
</organism>
<sequence length="270" mass="28917">MTAISQSPYLSADTFSLLWDNTVAQHSARLFLRFRDDDGAISEWTYGEFSSIVDRVTGTLDEYGVDAGDSVHLCLKNCPAFVALWLAIAKIGAWMVPSDPAASSRDIASQVGRVTPALGICSSERAADYRAGAQSQVTMPIIELGESSADFSAGGALIGNTSASALELTHDPIDRLAVMFTSGTTSQPKGVVLTQGNYLNVATVMAEAAALEPHHRWFVTLPLFHANAQYYCFASAIRVGASVAMTASFSASRWVEQAREGQVPFRGVLR</sequence>
<dbReference type="AlphaFoldDB" id="A0A3T0DSU0"/>
<dbReference type="GO" id="GO:0006631">
    <property type="term" value="P:fatty acid metabolic process"/>
    <property type="evidence" value="ECO:0007669"/>
    <property type="project" value="TreeGrafter"/>
</dbReference>
<dbReference type="PANTHER" id="PTHR43201:SF5">
    <property type="entry name" value="MEDIUM-CHAIN ACYL-COA LIGASE ACSF2, MITOCHONDRIAL"/>
    <property type="match status" value="1"/>
</dbReference>
<evidence type="ECO:0000256" key="2">
    <source>
        <dbReference type="ARBA" id="ARBA00022598"/>
    </source>
</evidence>
<feature type="domain" description="AMP-dependent synthetase/ligase" evidence="3">
    <location>
        <begin position="22"/>
        <end position="257"/>
    </location>
</feature>
<dbReference type="InterPro" id="IPR042099">
    <property type="entry name" value="ANL_N_sf"/>
</dbReference>
<dbReference type="PANTHER" id="PTHR43201">
    <property type="entry name" value="ACYL-COA SYNTHETASE"/>
    <property type="match status" value="1"/>
</dbReference>
<evidence type="ECO:0000313" key="4">
    <source>
        <dbReference type="EMBL" id="AZT98128.1"/>
    </source>
</evidence>
<dbReference type="Gene3D" id="3.40.50.12780">
    <property type="entry name" value="N-terminal domain of ligase-like"/>
    <property type="match status" value="1"/>
</dbReference>
<dbReference type="Proteomes" id="UP000282731">
    <property type="component" value="Chromosome"/>
</dbReference>
<dbReference type="InterPro" id="IPR000873">
    <property type="entry name" value="AMP-dep_synth/lig_dom"/>
</dbReference>
<evidence type="ECO:0000313" key="5">
    <source>
        <dbReference type="Proteomes" id="UP000282731"/>
    </source>
</evidence>
<reference evidence="4 5" key="2">
    <citation type="submission" date="2019-01" db="EMBL/GenBank/DDBJ databases">
        <title>Comparative genomic analysis of Brevibacterium aurantiacum sheds light on its evolution and its adaptation to smear-ripened cheeses.</title>
        <authorList>
            <person name="Moineau S."/>
        </authorList>
    </citation>
    <scope>NUCLEOTIDE SEQUENCE [LARGE SCALE GENOMIC DNA]</scope>
    <source>
        <strain evidence="4 5">SMQ-1420</strain>
    </source>
</reference>
<evidence type="ECO:0000256" key="1">
    <source>
        <dbReference type="ARBA" id="ARBA00006432"/>
    </source>
</evidence>
<dbReference type="EMBL" id="CP025334">
    <property type="protein sequence ID" value="AZT98128.1"/>
    <property type="molecule type" value="Genomic_DNA"/>
</dbReference>
<gene>
    <name evidence="4" type="ORF">CXR27_14850</name>
</gene>
<protein>
    <recommendedName>
        <fullName evidence="3">AMP-dependent synthetase/ligase domain-containing protein</fullName>
    </recommendedName>
</protein>
<comment type="similarity">
    <text evidence="1">Belongs to the ATP-dependent AMP-binding enzyme family.</text>
</comment>